<evidence type="ECO:0000256" key="7">
    <source>
        <dbReference type="ARBA" id="ARBA00023242"/>
    </source>
</evidence>
<evidence type="ECO:0000313" key="9">
    <source>
        <dbReference type="EMBL" id="KAF0711553.1"/>
    </source>
</evidence>
<keyword evidence="10" id="KW-1185">Reference proteome</keyword>
<organism evidence="9 10">
    <name type="scientific">Aphis craccivora</name>
    <name type="common">Cowpea aphid</name>
    <dbReference type="NCBI Taxonomy" id="307492"/>
    <lineage>
        <taxon>Eukaryota</taxon>
        <taxon>Metazoa</taxon>
        <taxon>Ecdysozoa</taxon>
        <taxon>Arthropoda</taxon>
        <taxon>Hexapoda</taxon>
        <taxon>Insecta</taxon>
        <taxon>Pterygota</taxon>
        <taxon>Neoptera</taxon>
        <taxon>Paraneoptera</taxon>
        <taxon>Hemiptera</taxon>
        <taxon>Sternorrhyncha</taxon>
        <taxon>Aphidomorpha</taxon>
        <taxon>Aphidoidea</taxon>
        <taxon>Aphididae</taxon>
        <taxon>Aphidini</taxon>
        <taxon>Aphis</taxon>
        <taxon>Aphis</taxon>
    </lineage>
</organism>
<proteinExistence type="inferred from homology"/>
<evidence type="ECO:0000313" key="10">
    <source>
        <dbReference type="Proteomes" id="UP000478052"/>
    </source>
</evidence>
<accession>A0A6G0VYM0</accession>
<gene>
    <name evidence="9" type="ORF">FWK35_00032376</name>
</gene>
<reference evidence="9 10" key="1">
    <citation type="submission" date="2019-08" db="EMBL/GenBank/DDBJ databases">
        <title>Whole genome of Aphis craccivora.</title>
        <authorList>
            <person name="Voronova N.V."/>
            <person name="Shulinski R.S."/>
            <person name="Bandarenka Y.V."/>
            <person name="Zhorov D.G."/>
            <person name="Warner D."/>
        </authorList>
    </citation>
    <scope>NUCLEOTIDE SEQUENCE [LARGE SCALE GENOMIC DNA]</scope>
    <source>
        <strain evidence="9">180601</strain>
        <tissue evidence="9">Whole Body</tissue>
    </source>
</reference>
<keyword evidence="5" id="KW-0479">Metal-binding</keyword>
<evidence type="ECO:0000256" key="1">
    <source>
        <dbReference type="ARBA" id="ARBA00001968"/>
    </source>
</evidence>
<dbReference type="InterPro" id="IPR027806">
    <property type="entry name" value="HARBI1_dom"/>
</dbReference>
<dbReference type="PANTHER" id="PTHR22930:SF85">
    <property type="entry name" value="GH03217P-RELATED"/>
    <property type="match status" value="1"/>
</dbReference>
<dbReference type="GO" id="GO:0046872">
    <property type="term" value="F:metal ion binding"/>
    <property type="evidence" value="ECO:0007669"/>
    <property type="project" value="UniProtKB-KW"/>
</dbReference>
<comment type="similarity">
    <text evidence="3">Belongs to the HARBI1 family.</text>
</comment>
<dbReference type="EMBL" id="VUJU01011221">
    <property type="protein sequence ID" value="KAF0711553.1"/>
    <property type="molecule type" value="Genomic_DNA"/>
</dbReference>
<evidence type="ECO:0000256" key="4">
    <source>
        <dbReference type="ARBA" id="ARBA00022722"/>
    </source>
</evidence>
<dbReference type="OrthoDB" id="2415966at2759"/>
<keyword evidence="7" id="KW-0539">Nucleus</keyword>
<evidence type="ECO:0000256" key="3">
    <source>
        <dbReference type="ARBA" id="ARBA00006958"/>
    </source>
</evidence>
<sequence length="341" mass="39106">MDDLNLNVQINGVELLQKIEEDVEIVLQKSDYIDPSESLSDRQFIALYRLSKDLATKVIHMVTPYMKGPSRSSVLTIKQKVMTAFRFFASGSYQMDIGVSQYASVSHRLFYDKFKIRGIVGVIDCTHIAIVPPKTEDLTYPEHIYVNRRGYHSINTQLICDVNLRIFNVSARYSRSSHDSHIWNTSNVKTLMMDLHAQGHKSYILLGDSGYALRPWLLTPFLDSRPDSPEANYNDSVCKARSTIERCNGVLKMRFRCLLKHRTLHYAPNKASKIINSCVVLHNLCIMNNIPLYNEDFNNQEVDYGICQQNNVENTNIDDKGNPDLIAGQQAREQIVDRYFT</sequence>
<evidence type="ECO:0000256" key="6">
    <source>
        <dbReference type="ARBA" id="ARBA00022801"/>
    </source>
</evidence>
<feature type="domain" description="DDE Tnp4" evidence="8">
    <location>
        <begin position="123"/>
        <end position="283"/>
    </location>
</feature>
<dbReference type="GO" id="GO:0016787">
    <property type="term" value="F:hydrolase activity"/>
    <property type="evidence" value="ECO:0007669"/>
    <property type="project" value="UniProtKB-KW"/>
</dbReference>
<dbReference type="PANTHER" id="PTHR22930">
    <property type="match status" value="1"/>
</dbReference>
<protein>
    <submittedName>
        <fullName evidence="9">Putative nuclease HARBI1</fullName>
    </submittedName>
</protein>
<evidence type="ECO:0000256" key="2">
    <source>
        <dbReference type="ARBA" id="ARBA00004123"/>
    </source>
</evidence>
<name>A0A6G0VYM0_APHCR</name>
<evidence type="ECO:0000256" key="5">
    <source>
        <dbReference type="ARBA" id="ARBA00022723"/>
    </source>
</evidence>
<dbReference type="AlphaFoldDB" id="A0A6G0VYM0"/>
<keyword evidence="6" id="KW-0378">Hydrolase</keyword>
<comment type="cofactor">
    <cofactor evidence="1">
        <name>a divalent metal cation</name>
        <dbReference type="ChEBI" id="CHEBI:60240"/>
    </cofactor>
</comment>
<comment type="caution">
    <text evidence="9">The sequence shown here is derived from an EMBL/GenBank/DDBJ whole genome shotgun (WGS) entry which is preliminary data.</text>
</comment>
<comment type="subcellular location">
    <subcellularLocation>
        <location evidence="2">Nucleus</location>
    </subcellularLocation>
</comment>
<dbReference type="InterPro" id="IPR045249">
    <property type="entry name" value="HARBI1-like"/>
</dbReference>
<dbReference type="GO" id="GO:0005634">
    <property type="term" value="C:nucleus"/>
    <property type="evidence" value="ECO:0007669"/>
    <property type="project" value="UniProtKB-SubCell"/>
</dbReference>
<dbReference type="Proteomes" id="UP000478052">
    <property type="component" value="Unassembled WGS sequence"/>
</dbReference>
<dbReference type="Pfam" id="PF13359">
    <property type="entry name" value="DDE_Tnp_4"/>
    <property type="match status" value="1"/>
</dbReference>
<keyword evidence="4" id="KW-0540">Nuclease</keyword>
<evidence type="ECO:0000259" key="8">
    <source>
        <dbReference type="Pfam" id="PF13359"/>
    </source>
</evidence>
<dbReference type="GO" id="GO:0004518">
    <property type="term" value="F:nuclease activity"/>
    <property type="evidence" value="ECO:0007669"/>
    <property type="project" value="UniProtKB-KW"/>
</dbReference>